<sequence length="117" mass="12903">MGNNSCCYSQEATEEPTVSHFGGFDRTLAIRSSAKHRIQDPFETSEILGLSRFQVGKSERSSLNKDNPEESCEVIILSEQSEVEESSAKADHSANESCITILLDDSSKEESEQGQEN</sequence>
<reference evidence="2" key="1">
    <citation type="submission" date="2023-07" db="EMBL/GenBank/DDBJ databases">
        <authorList>
            <consortium name="AG Swart"/>
            <person name="Singh M."/>
            <person name="Singh A."/>
            <person name="Seah K."/>
            <person name="Emmerich C."/>
        </authorList>
    </citation>
    <scope>NUCLEOTIDE SEQUENCE</scope>
    <source>
        <strain evidence="2">DP1</strain>
    </source>
</reference>
<dbReference type="Proteomes" id="UP001295684">
    <property type="component" value="Unassembled WGS sequence"/>
</dbReference>
<evidence type="ECO:0000313" key="3">
    <source>
        <dbReference type="Proteomes" id="UP001295684"/>
    </source>
</evidence>
<gene>
    <name evidence="2" type="ORF">ECRASSUSDP1_LOCUS22354</name>
</gene>
<protein>
    <submittedName>
        <fullName evidence="2">Uncharacterized protein</fullName>
    </submittedName>
</protein>
<feature type="region of interest" description="Disordered" evidence="1">
    <location>
        <begin position="81"/>
        <end position="117"/>
    </location>
</feature>
<organism evidence="2 3">
    <name type="scientific">Euplotes crassus</name>
    <dbReference type="NCBI Taxonomy" id="5936"/>
    <lineage>
        <taxon>Eukaryota</taxon>
        <taxon>Sar</taxon>
        <taxon>Alveolata</taxon>
        <taxon>Ciliophora</taxon>
        <taxon>Intramacronucleata</taxon>
        <taxon>Spirotrichea</taxon>
        <taxon>Hypotrichia</taxon>
        <taxon>Euplotida</taxon>
        <taxon>Euplotidae</taxon>
        <taxon>Moneuplotes</taxon>
    </lineage>
</organism>
<evidence type="ECO:0000313" key="2">
    <source>
        <dbReference type="EMBL" id="CAI2380911.1"/>
    </source>
</evidence>
<dbReference type="AlphaFoldDB" id="A0AAD1XYE4"/>
<accession>A0AAD1XYE4</accession>
<evidence type="ECO:0000256" key="1">
    <source>
        <dbReference type="SAM" id="MobiDB-lite"/>
    </source>
</evidence>
<name>A0AAD1XYE4_EUPCR</name>
<dbReference type="EMBL" id="CAMPGE010022913">
    <property type="protein sequence ID" value="CAI2380911.1"/>
    <property type="molecule type" value="Genomic_DNA"/>
</dbReference>
<comment type="caution">
    <text evidence="2">The sequence shown here is derived from an EMBL/GenBank/DDBJ whole genome shotgun (WGS) entry which is preliminary data.</text>
</comment>
<keyword evidence="3" id="KW-1185">Reference proteome</keyword>
<proteinExistence type="predicted"/>